<protein>
    <recommendedName>
        <fullName evidence="4">TonB-dependent receptor-like beta-barrel domain-containing protein</fullName>
    </recommendedName>
</protein>
<dbReference type="Gene3D" id="2.40.170.20">
    <property type="entry name" value="TonB-dependent receptor, beta-barrel domain"/>
    <property type="match status" value="1"/>
</dbReference>
<reference evidence="5" key="1">
    <citation type="submission" date="2018-05" db="EMBL/GenBank/DDBJ databases">
        <authorList>
            <person name="Lanie J.A."/>
            <person name="Ng W.-L."/>
            <person name="Kazmierczak K.M."/>
            <person name="Andrzejewski T.M."/>
            <person name="Davidsen T.M."/>
            <person name="Wayne K.J."/>
            <person name="Tettelin H."/>
            <person name="Glass J.I."/>
            <person name="Rusch D."/>
            <person name="Podicherti R."/>
            <person name="Tsui H.-C.T."/>
            <person name="Winkler M.E."/>
        </authorList>
    </citation>
    <scope>NUCLEOTIDE SEQUENCE</scope>
</reference>
<accession>A0A382I0U6</accession>
<sequence>VEYDNHYEKDEITAQFSNVMELPGGPVDVLVGYEGFDNSYSAAYDKHSEGGYVGGSAGNSGAGTRAVDSFFGEVIFPVMAGLELNASFRSDDYDDVGSADSFKAGVLWEGNKGTTVKANFGEGFRAPSMDTLYGVTTFSANTAYDYLACANAGTSEADCPAKQVSTLITSNAGLGAETSEGLTFSVGQDLGALTEVLEGVTVRVDWYSIELEDLISSVSTQDVLYSDYTNGNLLTNNIEFYDSTGLKGDGSAAGAPVGSGTLGDACPSDAAYFKRLGTSDALWTVRSCANGRIDYVGASYANAGTYKVEGWDMFIDYSDEFGPVNLDAWLDYSKVTEYGGPPFIGSTAFQNSVGFDGLPATRFNLGVRVTWKNYGVGITNRHIGDFAMGSTTVGDLLEKAAPFQEKYDTVDLQATADFDKYGMVTLGVINASDKDPLPDRGGQNYDVYTGLYDNR</sequence>
<dbReference type="EMBL" id="UINC01064361">
    <property type="protein sequence ID" value="SVB92949.1"/>
    <property type="molecule type" value="Genomic_DNA"/>
</dbReference>
<feature type="non-terminal residue" evidence="5">
    <location>
        <position position="1"/>
    </location>
</feature>
<comment type="subcellular location">
    <subcellularLocation>
        <location evidence="1">Cell outer membrane</location>
    </subcellularLocation>
</comment>
<evidence type="ECO:0000256" key="3">
    <source>
        <dbReference type="ARBA" id="ARBA00023237"/>
    </source>
</evidence>
<dbReference type="PANTHER" id="PTHR47234">
    <property type="match status" value="1"/>
</dbReference>
<gene>
    <name evidence="5" type="ORF">METZ01_LOCUS245803</name>
</gene>
<organism evidence="5">
    <name type="scientific">marine metagenome</name>
    <dbReference type="NCBI Taxonomy" id="408172"/>
    <lineage>
        <taxon>unclassified sequences</taxon>
        <taxon>metagenomes</taxon>
        <taxon>ecological metagenomes</taxon>
    </lineage>
</organism>
<name>A0A382I0U6_9ZZZZ</name>
<evidence type="ECO:0000259" key="4">
    <source>
        <dbReference type="Pfam" id="PF00593"/>
    </source>
</evidence>
<dbReference type="PANTHER" id="PTHR47234:SF2">
    <property type="entry name" value="TONB-DEPENDENT RECEPTOR"/>
    <property type="match status" value="1"/>
</dbReference>
<keyword evidence="3" id="KW-0998">Cell outer membrane</keyword>
<feature type="non-terminal residue" evidence="5">
    <location>
        <position position="455"/>
    </location>
</feature>
<proteinExistence type="predicted"/>
<feature type="domain" description="TonB-dependent receptor-like beta-barrel" evidence="4">
    <location>
        <begin position="12"/>
        <end position="430"/>
    </location>
</feature>
<dbReference type="SUPFAM" id="SSF56935">
    <property type="entry name" value="Porins"/>
    <property type="match status" value="1"/>
</dbReference>
<dbReference type="Pfam" id="PF00593">
    <property type="entry name" value="TonB_dep_Rec_b-barrel"/>
    <property type="match status" value="1"/>
</dbReference>
<dbReference type="GO" id="GO:0009279">
    <property type="term" value="C:cell outer membrane"/>
    <property type="evidence" value="ECO:0007669"/>
    <property type="project" value="UniProtKB-SubCell"/>
</dbReference>
<keyword evidence="2" id="KW-0472">Membrane</keyword>
<evidence type="ECO:0000313" key="5">
    <source>
        <dbReference type="EMBL" id="SVB92949.1"/>
    </source>
</evidence>
<dbReference type="AlphaFoldDB" id="A0A382I0U6"/>
<dbReference type="InterPro" id="IPR036942">
    <property type="entry name" value="Beta-barrel_TonB_sf"/>
</dbReference>
<dbReference type="InterPro" id="IPR000531">
    <property type="entry name" value="Beta-barrel_TonB"/>
</dbReference>
<evidence type="ECO:0000256" key="2">
    <source>
        <dbReference type="ARBA" id="ARBA00023136"/>
    </source>
</evidence>
<evidence type="ECO:0000256" key="1">
    <source>
        <dbReference type="ARBA" id="ARBA00004442"/>
    </source>
</evidence>